<accession>A0AAN6ITN7</accession>
<feature type="region of interest" description="Disordered" evidence="1">
    <location>
        <begin position="63"/>
        <end position="85"/>
    </location>
</feature>
<evidence type="ECO:0000313" key="3">
    <source>
        <dbReference type="Proteomes" id="UP001161757"/>
    </source>
</evidence>
<organism evidence="2 3">
    <name type="scientific">Exophiala dermatitidis</name>
    <name type="common">Black yeast-like fungus</name>
    <name type="synonym">Wangiella dermatitidis</name>
    <dbReference type="NCBI Taxonomy" id="5970"/>
    <lineage>
        <taxon>Eukaryota</taxon>
        <taxon>Fungi</taxon>
        <taxon>Dikarya</taxon>
        <taxon>Ascomycota</taxon>
        <taxon>Pezizomycotina</taxon>
        <taxon>Eurotiomycetes</taxon>
        <taxon>Chaetothyriomycetidae</taxon>
        <taxon>Chaetothyriales</taxon>
        <taxon>Herpotrichiellaceae</taxon>
        <taxon>Exophiala</taxon>
    </lineage>
</organism>
<name>A0AAN6ITN7_EXODE</name>
<comment type="caution">
    <text evidence="2">The sequence shown here is derived from an EMBL/GenBank/DDBJ whole genome shotgun (WGS) entry which is preliminary data.</text>
</comment>
<dbReference type="AlphaFoldDB" id="A0AAN6ITN7"/>
<gene>
    <name evidence="2" type="ORF">HRR80_006049</name>
</gene>
<dbReference type="Proteomes" id="UP001161757">
    <property type="component" value="Unassembled WGS sequence"/>
</dbReference>
<reference evidence="2" key="1">
    <citation type="submission" date="2023-01" db="EMBL/GenBank/DDBJ databases">
        <title>Exophiala dermititidis isolated from Cystic Fibrosis Patient.</title>
        <authorList>
            <person name="Kurbessoian T."/>
            <person name="Crocker A."/>
            <person name="Murante D."/>
            <person name="Hogan D.A."/>
            <person name="Stajich J.E."/>
        </authorList>
    </citation>
    <scope>NUCLEOTIDE SEQUENCE</scope>
    <source>
        <strain evidence="2">Ex8</strain>
    </source>
</reference>
<dbReference type="EMBL" id="JAJGCB010000012">
    <property type="protein sequence ID" value="KAJ8989908.1"/>
    <property type="molecule type" value="Genomic_DNA"/>
</dbReference>
<evidence type="ECO:0000313" key="2">
    <source>
        <dbReference type="EMBL" id="KAJ8989908.1"/>
    </source>
</evidence>
<feature type="region of interest" description="Disordered" evidence="1">
    <location>
        <begin position="1"/>
        <end position="39"/>
    </location>
</feature>
<protein>
    <submittedName>
        <fullName evidence="2">Uncharacterized protein</fullName>
    </submittedName>
</protein>
<evidence type="ECO:0000256" key="1">
    <source>
        <dbReference type="SAM" id="MobiDB-lite"/>
    </source>
</evidence>
<feature type="compositionally biased region" description="Polar residues" evidence="1">
    <location>
        <begin position="7"/>
        <end position="28"/>
    </location>
</feature>
<proteinExistence type="predicted"/>
<sequence length="85" mass="9091">MAVCTNLPPSSRGTQSHRSNRESLSAASPTDGFAAQPTTADVIPDIAGHIETRLRALFKQLSDDPDLWGAGEAPGADTFRRREAQ</sequence>